<evidence type="ECO:0000313" key="8">
    <source>
        <dbReference type="Proteomes" id="UP000319931"/>
    </source>
</evidence>
<dbReference type="InterPro" id="IPR007450">
    <property type="entry name" value="BamE_dom"/>
</dbReference>
<feature type="domain" description="Outer membrane protein assembly factor BamE" evidence="6">
    <location>
        <begin position="33"/>
        <end position="107"/>
    </location>
</feature>
<evidence type="ECO:0000256" key="1">
    <source>
        <dbReference type="ARBA" id="ARBA00022729"/>
    </source>
</evidence>
<dbReference type="AlphaFoldDB" id="A0A502FTG0"/>
<protein>
    <submittedName>
        <fullName evidence="7">Outer membrane protein assembly factor BamE</fullName>
    </submittedName>
</protein>
<gene>
    <name evidence="7" type="ORF">EAH76_12460</name>
</gene>
<dbReference type="EMBL" id="RCZC01000003">
    <property type="protein sequence ID" value="TPG52690.1"/>
    <property type="molecule type" value="Genomic_DNA"/>
</dbReference>
<feature type="region of interest" description="Disordered" evidence="4">
    <location>
        <begin position="147"/>
        <end position="167"/>
    </location>
</feature>
<evidence type="ECO:0000256" key="3">
    <source>
        <dbReference type="ARBA" id="ARBA00023237"/>
    </source>
</evidence>
<dbReference type="InterPro" id="IPR026592">
    <property type="entry name" value="BamE"/>
</dbReference>
<dbReference type="PANTHER" id="PTHR37482:SF1">
    <property type="entry name" value="OUTER MEMBRANE PROTEIN ASSEMBLY FACTOR BAME"/>
    <property type="match status" value="1"/>
</dbReference>
<dbReference type="Proteomes" id="UP000319931">
    <property type="component" value="Unassembled WGS sequence"/>
</dbReference>
<dbReference type="Pfam" id="PF04355">
    <property type="entry name" value="BamE"/>
    <property type="match status" value="1"/>
</dbReference>
<keyword evidence="8" id="KW-1185">Reference proteome</keyword>
<dbReference type="PANTHER" id="PTHR37482">
    <property type="entry name" value="OUTER MEMBRANE PROTEIN ASSEMBLY FACTOR BAME"/>
    <property type="match status" value="1"/>
</dbReference>
<dbReference type="Gene3D" id="3.30.1450.10">
    <property type="match status" value="1"/>
</dbReference>
<dbReference type="GO" id="GO:0051205">
    <property type="term" value="P:protein insertion into membrane"/>
    <property type="evidence" value="ECO:0007669"/>
    <property type="project" value="TreeGrafter"/>
</dbReference>
<evidence type="ECO:0000313" key="7">
    <source>
        <dbReference type="EMBL" id="TPG52690.1"/>
    </source>
</evidence>
<reference evidence="7 8" key="1">
    <citation type="journal article" date="2019" name="Environ. Microbiol.">
        <title>Species interactions and distinct microbial communities in high Arctic permafrost affected cryosols are associated with the CH4 and CO2 gas fluxes.</title>
        <authorList>
            <person name="Altshuler I."/>
            <person name="Hamel J."/>
            <person name="Turney S."/>
            <person name="Magnuson E."/>
            <person name="Levesque R."/>
            <person name="Greer C."/>
            <person name="Whyte L.G."/>
        </authorList>
    </citation>
    <scope>NUCLEOTIDE SEQUENCE [LARGE SCALE GENOMIC DNA]</scope>
    <source>
        <strain evidence="7 8">E6.1</strain>
    </source>
</reference>
<proteinExistence type="predicted"/>
<keyword evidence="2" id="KW-0472">Membrane</keyword>
<organism evidence="7 8">
    <name type="scientific">Sphingomonas glacialis</name>
    <dbReference type="NCBI Taxonomy" id="658225"/>
    <lineage>
        <taxon>Bacteria</taxon>
        <taxon>Pseudomonadati</taxon>
        <taxon>Pseudomonadota</taxon>
        <taxon>Alphaproteobacteria</taxon>
        <taxon>Sphingomonadales</taxon>
        <taxon>Sphingomonadaceae</taxon>
        <taxon>Sphingomonas</taxon>
    </lineage>
</organism>
<dbReference type="RefSeq" id="WP_140850604.1">
    <property type="nucleotide sequence ID" value="NZ_RCZC01000003.1"/>
</dbReference>
<feature type="chain" id="PRO_5021326460" evidence="5">
    <location>
        <begin position="25"/>
        <end position="167"/>
    </location>
</feature>
<comment type="caution">
    <text evidence="7">The sequence shown here is derived from an EMBL/GenBank/DDBJ whole genome shotgun (WGS) entry which is preliminary data.</text>
</comment>
<dbReference type="PROSITE" id="PS51257">
    <property type="entry name" value="PROKAR_LIPOPROTEIN"/>
    <property type="match status" value="1"/>
</dbReference>
<accession>A0A502FTG0</accession>
<evidence type="ECO:0000256" key="4">
    <source>
        <dbReference type="SAM" id="MobiDB-lite"/>
    </source>
</evidence>
<keyword evidence="3" id="KW-0998">Cell outer membrane</keyword>
<keyword evidence="1 5" id="KW-0732">Signal</keyword>
<evidence type="ECO:0000256" key="2">
    <source>
        <dbReference type="ARBA" id="ARBA00023136"/>
    </source>
</evidence>
<dbReference type="GO" id="GO:1990063">
    <property type="term" value="C:Bam protein complex"/>
    <property type="evidence" value="ECO:0007669"/>
    <property type="project" value="TreeGrafter"/>
</dbReference>
<sequence length="167" mass="17640">MSLKSVRQLTAAALLASCVFGASACVPLKSHQGYVIDADLVNSVQAGTDTRQSVLATLGKPTFTSDFNQGDWYYVSRETRNYAYNNPHVREQTTLRISFDEKGNVSAVRRSGVEQVASISPSGKTTPTLGKKRSFFDELFGNIGTVGAVGGGGQGGQSNTGGGRDTP</sequence>
<dbReference type="InterPro" id="IPR037873">
    <property type="entry name" value="BamE-like"/>
</dbReference>
<name>A0A502FTG0_9SPHN</name>
<evidence type="ECO:0000259" key="6">
    <source>
        <dbReference type="Pfam" id="PF04355"/>
    </source>
</evidence>
<dbReference type="OrthoDB" id="7160681at2"/>
<dbReference type="GO" id="GO:0043165">
    <property type="term" value="P:Gram-negative-bacterium-type cell outer membrane assembly"/>
    <property type="evidence" value="ECO:0007669"/>
    <property type="project" value="TreeGrafter"/>
</dbReference>
<feature type="signal peptide" evidence="5">
    <location>
        <begin position="1"/>
        <end position="24"/>
    </location>
</feature>
<evidence type="ECO:0000256" key="5">
    <source>
        <dbReference type="SAM" id="SignalP"/>
    </source>
</evidence>
<dbReference type="GO" id="GO:0030674">
    <property type="term" value="F:protein-macromolecule adaptor activity"/>
    <property type="evidence" value="ECO:0007669"/>
    <property type="project" value="TreeGrafter"/>
</dbReference>